<dbReference type="EMBL" id="CP001801">
    <property type="protein sequence ID" value="ACX97058.1"/>
    <property type="molecule type" value="Genomic_DNA"/>
</dbReference>
<name>D0KWT8_HALNC</name>
<dbReference type="PANTHER" id="PTHR12907">
    <property type="entry name" value="EGL NINE HOMOLOG-RELATED"/>
    <property type="match status" value="1"/>
</dbReference>
<dbReference type="PANTHER" id="PTHR12907:SF26">
    <property type="entry name" value="HIF PROLYL HYDROXYLASE, ISOFORM C"/>
    <property type="match status" value="1"/>
</dbReference>
<dbReference type="SMART" id="SM00702">
    <property type="entry name" value="P4Hc"/>
    <property type="match status" value="1"/>
</dbReference>
<dbReference type="KEGG" id="hna:Hneap_2243"/>
<feature type="domain" description="Fe2OG dioxygenase" evidence="7">
    <location>
        <begin position="109"/>
        <end position="214"/>
    </location>
</feature>
<accession>D0KWT8</accession>
<dbReference type="eggNOG" id="COG3751">
    <property type="taxonomic scope" value="Bacteria"/>
</dbReference>
<evidence type="ECO:0000256" key="4">
    <source>
        <dbReference type="ARBA" id="ARBA00022964"/>
    </source>
</evidence>
<organism evidence="8 9">
    <name type="scientific">Halothiobacillus neapolitanus (strain ATCC 23641 / DSM 15147 / CIP 104769 / NCIMB 8539 / c2)</name>
    <name type="common">Thiobacillus neapolitanus</name>
    <dbReference type="NCBI Taxonomy" id="555778"/>
    <lineage>
        <taxon>Bacteria</taxon>
        <taxon>Pseudomonadati</taxon>
        <taxon>Pseudomonadota</taxon>
        <taxon>Gammaproteobacteria</taxon>
        <taxon>Chromatiales</taxon>
        <taxon>Halothiobacillaceae</taxon>
        <taxon>Halothiobacillus</taxon>
    </lineage>
</organism>
<dbReference type="GO" id="GO:0031543">
    <property type="term" value="F:peptidyl-proline dioxygenase activity"/>
    <property type="evidence" value="ECO:0007669"/>
    <property type="project" value="TreeGrafter"/>
</dbReference>
<dbReference type="Gene3D" id="2.60.120.620">
    <property type="entry name" value="q2cbj1_9rhob like domain"/>
    <property type="match status" value="1"/>
</dbReference>
<keyword evidence="2" id="KW-0479">Metal-binding</keyword>
<evidence type="ECO:0000256" key="3">
    <source>
        <dbReference type="ARBA" id="ARBA00022896"/>
    </source>
</evidence>
<dbReference type="InterPro" id="IPR005123">
    <property type="entry name" value="Oxoglu/Fe-dep_dioxygenase_dom"/>
</dbReference>
<dbReference type="PROSITE" id="PS51471">
    <property type="entry name" value="FE2OG_OXY"/>
    <property type="match status" value="1"/>
</dbReference>
<dbReference type="InterPro" id="IPR006620">
    <property type="entry name" value="Pro_4_hyd_alph"/>
</dbReference>
<protein>
    <submittedName>
        <fullName evidence="8">2OG-Fe(II) oxygenase</fullName>
    </submittedName>
</protein>
<keyword evidence="9" id="KW-1185">Reference proteome</keyword>
<keyword evidence="6" id="KW-0408">Iron</keyword>
<evidence type="ECO:0000256" key="1">
    <source>
        <dbReference type="ARBA" id="ARBA00001961"/>
    </source>
</evidence>
<dbReference type="GO" id="GO:0031418">
    <property type="term" value="F:L-ascorbic acid binding"/>
    <property type="evidence" value="ECO:0007669"/>
    <property type="project" value="UniProtKB-KW"/>
</dbReference>
<dbReference type="Pfam" id="PF13640">
    <property type="entry name" value="2OG-FeII_Oxy_3"/>
    <property type="match status" value="1"/>
</dbReference>
<dbReference type="GO" id="GO:0071456">
    <property type="term" value="P:cellular response to hypoxia"/>
    <property type="evidence" value="ECO:0007669"/>
    <property type="project" value="TreeGrafter"/>
</dbReference>
<reference evidence="8 9" key="1">
    <citation type="submission" date="2009-10" db="EMBL/GenBank/DDBJ databases">
        <title>Complete sequence of Halothiobacillus neapolitanus c2.</title>
        <authorList>
            <consortium name="US DOE Joint Genome Institute"/>
            <person name="Lucas S."/>
            <person name="Copeland A."/>
            <person name="Lapidus A."/>
            <person name="Glavina del Rio T."/>
            <person name="Tice H."/>
            <person name="Bruce D."/>
            <person name="Goodwin L."/>
            <person name="Pitluck S."/>
            <person name="Davenport K."/>
            <person name="Brettin T."/>
            <person name="Detter J.C."/>
            <person name="Han C."/>
            <person name="Tapia R."/>
            <person name="Larimer F."/>
            <person name="Land M."/>
            <person name="Hauser L."/>
            <person name="Kyrpides N."/>
            <person name="Mikhailova N."/>
            <person name="Kerfeld C."/>
            <person name="Cannon G."/>
            <person name="Heinhort S."/>
        </authorList>
    </citation>
    <scope>NUCLEOTIDE SEQUENCE [LARGE SCALE GENOMIC DNA]</scope>
    <source>
        <strain evidence="9">ATCC 23641 / c2</strain>
    </source>
</reference>
<keyword evidence="4" id="KW-0223">Dioxygenase</keyword>
<dbReference type="STRING" id="555778.Hneap_2243"/>
<dbReference type="HOGENOM" id="CLU_022206_1_0_6"/>
<dbReference type="InterPro" id="IPR044862">
    <property type="entry name" value="Pro_4_hyd_alph_FE2OG_OXY"/>
</dbReference>
<proteinExistence type="predicted"/>
<gene>
    <name evidence="8" type="ordered locus">Hneap_2243</name>
</gene>
<evidence type="ECO:0000259" key="7">
    <source>
        <dbReference type="PROSITE" id="PS51471"/>
    </source>
</evidence>
<sequence length="226" mass="25549">MPTPTKDSLMNENDTPERYAPLVDALVARGWYQWPRALSTSLCQALLAEAEQHEADGHLEPAGVGRGVIHQVNATIRRDEIKWFDGRTAAQKAYLDQMAELQTYLNRSLFLGLFEYECHFARYQPGGFYKKHLDSFRGRASRMVSVVCYLNPEWQADWGGELVIYGENAEDSGDIRAVITPEMGKLVVFMSESMPHEVLPTQHPRTSIAGWFRCNTSVTGKIDPPK</sequence>
<dbReference type="AlphaFoldDB" id="D0KWT8"/>
<evidence type="ECO:0000256" key="6">
    <source>
        <dbReference type="ARBA" id="ARBA00023004"/>
    </source>
</evidence>
<evidence type="ECO:0000256" key="5">
    <source>
        <dbReference type="ARBA" id="ARBA00023002"/>
    </source>
</evidence>
<keyword evidence="5" id="KW-0560">Oxidoreductase</keyword>
<comment type="cofactor">
    <cofactor evidence="1">
        <name>L-ascorbate</name>
        <dbReference type="ChEBI" id="CHEBI:38290"/>
    </cofactor>
</comment>
<evidence type="ECO:0000256" key="2">
    <source>
        <dbReference type="ARBA" id="ARBA00022723"/>
    </source>
</evidence>
<dbReference type="GO" id="GO:0008198">
    <property type="term" value="F:ferrous iron binding"/>
    <property type="evidence" value="ECO:0007669"/>
    <property type="project" value="TreeGrafter"/>
</dbReference>
<evidence type="ECO:0000313" key="8">
    <source>
        <dbReference type="EMBL" id="ACX97058.1"/>
    </source>
</evidence>
<dbReference type="Proteomes" id="UP000009102">
    <property type="component" value="Chromosome"/>
</dbReference>
<evidence type="ECO:0000313" key="9">
    <source>
        <dbReference type="Proteomes" id="UP000009102"/>
    </source>
</evidence>
<dbReference type="InterPro" id="IPR051559">
    <property type="entry name" value="HIF_prolyl_hydroxylases"/>
</dbReference>
<keyword evidence="3" id="KW-0847">Vitamin C</keyword>